<dbReference type="RefSeq" id="WP_168982459.1">
    <property type="nucleotide sequence ID" value="NZ_JABAGD010000031.1"/>
</dbReference>
<dbReference type="AlphaFoldDB" id="A0A7X9XQ99"/>
<dbReference type="EMBL" id="JABAGD010000031">
    <property type="protein sequence ID" value="NMF06244.1"/>
    <property type="molecule type" value="Genomic_DNA"/>
</dbReference>
<protein>
    <submittedName>
        <fullName evidence="1">Uncharacterized protein</fullName>
    </submittedName>
</protein>
<sequence>MIEFILLMLAFMCANVAYYCMQRKRVDNHLKALENDLLNEFKAKK</sequence>
<gene>
    <name evidence="1" type="ORF">HF849_16115</name>
</gene>
<accession>A0A7X9XQ99</accession>
<proteinExistence type="predicted"/>
<organism evidence="1 2">
    <name type="scientific">Clostridium beijerinckii</name>
    <name type="common">Clostridium MP</name>
    <dbReference type="NCBI Taxonomy" id="1520"/>
    <lineage>
        <taxon>Bacteria</taxon>
        <taxon>Bacillati</taxon>
        <taxon>Bacillota</taxon>
        <taxon>Clostridia</taxon>
        <taxon>Eubacteriales</taxon>
        <taxon>Clostridiaceae</taxon>
        <taxon>Clostridium</taxon>
    </lineage>
</organism>
<dbReference type="Proteomes" id="UP000587880">
    <property type="component" value="Unassembled WGS sequence"/>
</dbReference>
<name>A0A7X9XQ99_CLOBE</name>
<evidence type="ECO:0000313" key="1">
    <source>
        <dbReference type="EMBL" id="NMF06244.1"/>
    </source>
</evidence>
<reference evidence="1 2" key="1">
    <citation type="submission" date="2020-04" db="EMBL/GenBank/DDBJ databases">
        <authorList>
            <person name="Hitch T.C.A."/>
            <person name="Wylensek D."/>
            <person name="Clavel T."/>
        </authorList>
    </citation>
    <scope>NUCLEOTIDE SEQUENCE [LARGE SCALE GENOMIC DNA]</scope>
    <source>
        <strain evidence="1 2">WB01_NA02</strain>
    </source>
</reference>
<comment type="caution">
    <text evidence="1">The sequence shown here is derived from an EMBL/GenBank/DDBJ whole genome shotgun (WGS) entry which is preliminary data.</text>
</comment>
<evidence type="ECO:0000313" key="2">
    <source>
        <dbReference type="Proteomes" id="UP000587880"/>
    </source>
</evidence>